<reference evidence="2 4" key="2">
    <citation type="journal article" date="2014" name="BMC Genomics">
        <title>An improved genome release (version Mt4.0) for the model legume Medicago truncatula.</title>
        <authorList>
            <person name="Tang H."/>
            <person name="Krishnakumar V."/>
            <person name="Bidwell S."/>
            <person name="Rosen B."/>
            <person name="Chan A."/>
            <person name="Zhou S."/>
            <person name="Gentzbittel L."/>
            <person name="Childs K.L."/>
            <person name="Yandell M."/>
            <person name="Gundlach H."/>
            <person name="Mayer K.F."/>
            <person name="Schwartz D.C."/>
            <person name="Town C.D."/>
        </authorList>
    </citation>
    <scope>GENOME REANNOTATION</scope>
    <source>
        <strain evidence="2">A17</strain>
        <strain evidence="3 4">cv. Jemalong A17</strain>
    </source>
</reference>
<protein>
    <submittedName>
        <fullName evidence="2 3">Uncharacterized protein</fullName>
    </submittedName>
</protein>
<dbReference type="Proteomes" id="UP000002051">
    <property type="component" value="Chromosome 4"/>
</dbReference>
<dbReference type="AlphaFoldDB" id="A0A072UKL0"/>
<dbReference type="EnsemblPlants" id="KEH29921">
    <property type="protein sequence ID" value="KEH29921"/>
    <property type="gene ID" value="MTR_4g056210"/>
</dbReference>
<evidence type="ECO:0000313" key="3">
    <source>
        <dbReference type="EnsemblPlants" id="KEH29921"/>
    </source>
</evidence>
<proteinExistence type="predicted"/>
<keyword evidence="4" id="KW-1185">Reference proteome</keyword>
<name>A0A072UKL0_MEDTR</name>
<dbReference type="EMBL" id="CM001220">
    <property type="protein sequence ID" value="KEH29921.1"/>
    <property type="molecule type" value="Genomic_DNA"/>
</dbReference>
<reference evidence="2 4" key="1">
    <citation type="journal article" date="2011" name="Nature">
        <title>The Medicago genome provides insight into the evolution of rhizobial symbioses.</title>
        <authorList>
            <person name="Young N.D."/>
            <person name="Debelle F."/>
            <person name="Oldroyd G.E."/>
            <person name="Geurts R."/>
            <person name="Cannon S.B."/>
            <person name="Udvardi M.K."/>
            <person name="Benedito V.A."/>
            <person name="Mayer K.F."/>
            <person name="Gouzy J."/>
            <person name="Schoof H."/>
            <person name="Van de Peer Y."/>
            <person name="Proost S."/>
            <person name="Cook D.R."/>
            <person name="Meyers B.C."/>
            <person name="Spannagl M."/>
            <person name="Cheung F."/>
            <person name="De Mita S."/>
            <person name="Krishnakumar V."/>
            <person name="Gundlach H."/>
            <person name="Zhou S."/>
            <person name="Mudge J."/>
            <person name="Bharti A.K."/>
            <person name="Murray J.D."/>
            <person name="Naoumkina M.A."/>
            <person name="Rosen B."/>
            <person name="Silverstein K.A."/>
            <person name="Tang H."/>
            <person name="Rombauts S."/>
            <person name="Zhao P.X."/>
            <person name="Zhou P."/>
            <person name="Barbe V."/>
            <person name="Bardou P."/>
            <person name="Bechner M."/>
            <person name="Bellec A."/>
            <person name="Berger A."/>
            <person name="Berges H."/>
            <person name="Bidwell S."/>
            <person name="Bisseling T."/>
            <person name="Choisne N."/>
            <person name="Couloux A."/>
            <person name="Denny R."/>
            <person name="Deshpande S."/>
            <person name="Dai X."/>
            <person name="Doyle J.J."/>
            <person name="Dudez A.M."/>
            <person name="Farmer A.D."/>
            <person name="Fouteau S."/>
            <person name="Franken C."/>
            <person name="Gibelin C."/>
            <person name="Gish J."/>
            <person name="Goldstein S."/>
            <person name="Gonzalez A.J."/>
            <person name="Green P.J."/>
            <person name="Hallab A."/>
            <person name="Hartog M."/>
            <person name="Hua A."/>
            <person name="Humphray S.J."/>
            <person name="Jeong D.H."/>
            <person name="Jing Y."/>
            <person name="Jocker A."/>
            <person name="Kenton S.M."/>
            <person name="Kim D.J."/>
            <person name="Klee K."/>
            <person name="Lai H."/>
            <person name="Lang C."/>
            <person name="Lin S."/>
            <person name="Macmil S.L."/>
            <person name="Magdelenat G."/>
            <person name="Matthews L."/>
            <person name="McCorrison J."/>
            <person name="Monaghan E.L."/>
            <person name="Mun J.H."/>
            <person name="Najar F.Z."/>
            <person name="Nicholson C."/>
            <person name="Noirot C."/>
            <person name="O'Bleness M."/>
            <person name="Paule C.R."/>
            <person name="Poulain J."/>
            <person name="Prion F."/>
            <person name="Qin B."/>
            <person name="Qu C."/>
            <person name="Retzel E.F."/>
            <person name="Riddle C."/>
            <person name="Sallet E."/>
            <person name="Samain S."/>
            <person name="Samson N."/>
            <person name="Sanders I."/>
            <person name="Saurat O."/>
            <person name="Scarpelli C."/>
            <person name="Schiex T."/>
            <person name="Segurens B."/>
            <person name="Severin A.J."/>
            <person name="Sherrier D.J."/>
            <person name="Shi R."/>
            <person name="Sims S."/>
            <person name="Singer S.R."/>
            <person name="Sinharoy S."/>
            <person name="Sterck L."/>
            <person name="Viollet A."/>
            <person name="Wang B.B."/>
            <person name="Wang K."/>
            <person name="Wang M."/>
            <person name="Wang X."/>
            <person name="Warfsmann J."/>
            <person name="Weissenbach J."/>
            <person name="White D.D."/>
            <person name="White J.D."/>
            <person name="Wiley G.B."/>
            <person name="Wincker P."/>
            <person name="Xing Y."/>
            <person name="Yang L."/>
            <person name="Yao Z."/>
            <person name="Ying F."/>
            <person name="Zhai J."/>
            <person name="Zhou L."/>
            <person name="Zuber A."/>
            <person name="Denarie J."/>
            <person name="Dixon R.A."/>
            <person name="May G.D."/>
            <person name="Schwartz D.C."/>
            <person name="Rogers J."/>
            <person name="Quetier F."/>
            <person name="Town C.D."/>
            <person name="Roe B.A."/>
        </authorList>
    </citation>
    <scope>NUCLEOTIDE SEQUENCE [LARGE SCALE GENOMIC DNA]</scope>
    <source>
        <strain evidence="2">A17</strain>
        <strain evidence="3 4">cv. Jemalong A17</strain>
    </source>
</reference>
<sequence>MYSLPTLSSLYPKQKRKVKRHPMRSLTYRGIIAVQVANKNHEDSPEDDNRLQRLARVHDDLVQPCQKKLKQTSNKKVRPREIQERDFVPKKVLSFQPDSRGKWTPNYEGSHSPLGASSYQKTSDKKHLQIKDSEQGHSKLLGRIAVVVFNVPFPLHLPFFQNFHKSVEPCPWQVKCTSASASRAATFRKRNMAKQYGEDLYFEQDAVTVQKYKKRNTKKSKLAKLKT</sequence>
<organism evidence="2 4">
    <name type="scientific">Medicago truncatula</name>
    <name type="common">Barrel medic</name>
    <name type="synonym">Medicago tribuloides</name>
    <dbReference type="NCBI Taxonomy" id="3880"/>
    <lineage>
        <taxon>Eukaryota</taxon>
        <taxon>Viridiplantae</taxon>
        <taxon>Streptophyta</taxon>
        <taxon>Embryophyta</taxon>
        <taxon>Tracheophyta</taxon>
        <taxon>Spermatophyta</taxon>
        <taxon>Magnoliopsida</taxon>
        <taxon>eudicotyledons</taxon>
        <taxon>Gunneridae</taxon>
        <taxon>Pentapetalae</taxon>
        <taxon>rosids</taxon>
        <taxon>fabids</taxon>
        <taxon>Fabales</taxon>
        <taxon>Fabaceae</taxon>
        <taxon>Papilionoideae</taxon>
        <taxon>50 kb inversion clade</taxon>
        <taxon>NPAAA clade</taxon>
        <taxon>Hologalegina</taxon>
        <taxon>IRL clade</taxon>
        <taxon>Trifolieae</taxon>
        <taxon>Medicago</taxon>
    </lineage>
</organism>
<evidence type="ECO:0000313" key="4">
    <source>
        <dbReference type="Proteomes" id="UP000002051"/>
    </source>
</evidence>
<accession>A0A072UKL0</accession>
<gene>
    <name evidence="2" type="ordered locus">MTR_4g056210</name>
</gene>
<feature type="region of interest" description="Disordered" evidence="1">
    <location>
        <begin position="96"/>
        <end position="120"/>
    </location>
</feature>
<reference evidence="3" key="3">
    <citation type="submission" date="2015-04" db="UniProtKB">
        <authorList>
            <consortium name="EnsemblPlants"/>
        </authorList>
    </citation>
    <scope>IDENTIFICATION</scope>
    <source>
        <strain evidence="3">cv. Jemalong A17</strain>
    </source>
</reference>
<evidence type="ECO:0000313" key="2">
    <source>
        <dbReference type="EMBL" id="KEH29921.1"/>
    </source>
</evidence>
<dbReference type="HOGENOM" id="CLU_1221286_0_0_1"/>
<evidence type="ECO:0000256" key="1">
    <source>
        <dbReference type="SAM" id="MobiDB-lite"/>
    </source>
</evidence>